<evidence type="ECO:0000256" key="1">
    <source>
        <dbReference type="ARBA" id="ARBA00004496"/>
    </source>
</evidence>
<accession>A0ABY5YEI7</accession>
<dbReference type="EMBL" id="CP104205">
    <property type="protein sequence ID" value="UWX56281.1"/>
    <property type="molecule type" value="Genomic_DNA"/>
</dbReference>
<dbReference type="Pfam" id="PF13424">
    <property type="entry name" value="TPR_12"/>
    <property type="match status" value="1"/>
</dbReference>
<keyword evidence="2" id="KW-0963">Cytoplasm</keyword>
<proteinExistence type="inferred from homology"/>
<feature type="repeat" description="TPR" evidence="6">
    <location>
        <begin position="217"/>
        <end position="250"/>
    </location>
</feature>
<name>A0ABY5YEI7_9FLAO</name>
<dbReference type="Gene3D" id="1.25.40.10">
    <property type="entry name" value="Tetratricopeptide repeat domain"/>
    <property type="match status" value="2"/>
</dbReference>
<dbReference type="Gene3D" id="1.10.287.130">
    <property type="match status" value="1"/>
</dbReference>
<keyword evidence="4 6" id="KW-0802">TPR repeat</keyword>
<sequence>MKANTYQKNSILRDTILVLKLNEKAEELRYKKSDSIKMLAQEALDLSREINYEKGIIYSLYNLALHELYQGNTSKSIEYYDGITKNPNLKKYPGLAIKLYNDMAQAYFIRAEHPKAFELFLKAKNIADDTENINEIIRMNSNLGTLFLLLEDYEEALGYYHEAFQFIDENSPPHIRGLILGNLGYLKIRQNKVDEALDYLNEGIEYALKTDFSTIIAFIYLTLGDAYNLKRDYPTALEFYEKSNREYQRNGDKKGTADLLYGKAKAYIGLEEFKTSKKNVVESLDLYTSFNLKSGMEKCYRLLYELSKHESDLTSSLSYLEKAEAYSDTISKEKNKTDILMLKSKLAHEEEKRKLEEISTNTISKQKSYITWSSAFLLLSIVGIVMIYISNKKRKHLNQVLAEKTRVLSENEKVLNETNKTKDKLFSIVGHDLRGPIVSLKGLLKLSLDDDKGETQFRRFEL</sequence>
<evidence type="ECO:0000313" key="9">
    <source>
        <dbReference type="Proteomes" id="UP001059209"/>
    </source>
</evidence>
<evidence type="ECO:0000256" key="2">
    <source>
        <dbReference type="ARBA" id="ARBA00022490"/>
    </source>
</evidence>
<gene>
    <name evidence="8" type="ORF">NYZ99_08675</name>
</gene>
<dbReference type="PROSITE" id="PS50005">
    <property type="entry name" value="TPR"/>
    <property type="match status" value="2"/>
</dbReference>
<evidence type="ECO:0000256" key="4">
    <source>
        <dbReference type="ARBA" id="ARBA00022803"/>
    </source>
</evidence>
<dbReference type="RefSeq" id="WP_260574887.1">
    <property type="nucleotide sequence ID" value="NZ_CP104205.1"/>
</dbReference>
<comment type="subcellular location">
    <subcellularLocation>
        <location evidence="1">Cytoplasm</location>
    </subcellularLocation>
</comment>
<evidence type="ECO:0000256" key="3">
    <source>
        <dbReference type="ARBA" id="ARBA00022737"/>
    </source>
</evidence>
<dbReference type="InterPro" id="IPR051476">
    <property type="entry name" value="Bac_ResReg_Asp_Phosphatase"/>
</dbReference>
<dbReference type="Proteomes" id="UP001059209">
    <property type="component" value="Chromosome"/>
</dbReference>
<dbReference type="InterPro" id="IPR019734">
    <property type="entry name" value="TPR_rpt"/>
</dbReference>
<feature type="repeat" description="TPR" evidence="6">
    <location>
        <begin position="137"/>
        <end position="170"/>
    </location>
</feature>
<dbReference type="PANTHER" id="PTHR46630">
    <property type="entry name" value="TETRATRICOPEPTIDE REPEAT PROTEIN 29"/>
    <property type="match status" value="1"/>
</dbReference>
<dbReference type="InterPro" id="IPR011990">
    <property type="entry name" value="TPR-like_helical_dom_sf"/>
</dbReference>
<dbReference type="PANTHER" id="PTHR46630:SF1">
    <property type="entry name" value="TETRATRICOPEPTIDE REPEAT PROTEIN 29"/>
    <property type="match status" value="1"/>
</dbReference>
<protein>
    <submittedName>
        <fullName evidence="8">Tetratricopeptide repeat protein</fullName>
    </submittedName>
</protein>
<organism evidence="8 9">
    <name type="scientific">Maribacter litopenaei</name>
    <dbReference type="NCBI Taxonomy" id="2976127"/>
    <lineage>
        <taxon>Bacteria</taxon>
        <taxon>Pseudomonadati</taxon>
        <taxon>Bacteroidota</taxon>
        <taxon>Flavobacteriia</taxon>
        <taxon>Flavobacteriales</taxon>
        <taxon>Flavobacteriaceae</taxon>
        <taxon>Maribacter</taxon>
    </lineage>
</organism>
<keyword evidence="3" id="KW-0677">Repeat</keyword>
<keyword evidence="7" id="KW-1133">Transmembrane helix</keyword>
<evidence type="ECO:0000256" key="6">
    <source>
        <dbReference type="PROSITE-ProRule" id="PRU00339"/>
    </source>
</evidence>
<comment type="similarity">
    <text evidence="5">Belongs to the Rap family.</text>
</comment>
<evidence type="ECO:0000313" key="8">
    <source>
        <dbReference type="EMBL" id="UWX56281.1"/>
    </source>
</evidence>
<evidence type="ECO:0000256" key="7">
    <source>
        <dbReference type="SAM" id="Phobius"/>
    </source>
</evidence>
<dbReference type="InterPro" id="IPR036097">
    <property type="entry name" value="HisK_dim/P_sf"/>
</dbReference>
<keyword evidence="7" id="KW-0812">Transmembrane</keyword>
<feature type="transmembrane region" description="Helical" evidence="7">
    <location>
        <begin position="369"/>
        <end position="389"/>
    </location>
</feature>
<keyword evidence="7" id="KW-0472">Membrane</keyword>
<dbReference type="SUPFAM" id="SSF48452">
    <property type="entry name" value="TPR-like"/>
    <property type="match status" value="2"/>
</dbReference>
<dbReference type="SUPFAM" id="SSF47384">
    <property type="entry name" value="Homodimeric domain of signal transducing histidine kinase"/>
    <property type="match status" value="1"/>
</dbReference>
<reference evidence="8" key="1">
    <citation type="submission" date="2022-09" db="EMBL/GenBank/DDBJ databases">
        <title>Maribacter litopenaei sp. nov., isolated from the intestinal tract of the Pacific White Shrimp, Litopenaeus vannamei.</title>
        <authorList>
            <person name="Kim S.Y."/>
            <person name="Hwang C.Y."/>
        </authorList>
    </citation>
    <scope>NUCLEOTIDE SEQUENCE</scope>
    <source>
        <strain evidence="8">HL-LV01</strain>
    </source>
</reference>
<dbReference type="SMART" id="SM00028">
    <property type="entry name" value="TPR"/>
    <property type="match status" value="6"/>
</dbReference>
<evidence type="ECO:0000256" key="5">
    <source>
        <dbReference type="ARBA" id="ARBA00038253"/>
    </source>
</evidence>
<keyword evidence="9" id="KW-1185">Reference proteome</keyword>